<evidence type="ECO:0000256" key="5">
    <source>
        <dbReference type="ARBA" id="ARBA00023244"/>
    </source>
</evidence>
<evidence type="ECO:0000256" key="2">
    <source>
        <dbReference type="ARBA" id="ARBA00012400"/>
    </source>
</evidence>
<evidence type="ECO:0000256" key="4">
    <source>
        <dbReference type="ARBA" id="ARBA00023027"/>
    </source>
</evidence>
<evidence type="ECO:0000313" key="9">
    <source>
        <dbReference type="Proteomes" id="UP001157946"/>
    </source>
</evidence>
<dbReference type="Pfam" id="PF14824">
    <property type="entry name" value="Sirohm_synth_M"/>
    <property type="match status" value="1"/>
</dbReference>
<dbReference type="AlphaFoldDB" id="A0AA46ADN1"/>
<dbReference type="NCBIfam" id="TIGR01470">
    <property type="entry name" value="cysG_Nterm"/>
    <property type="match status" value="1"/>
</dbReference>
<proteinExistence type="predicted"/>
<name>A0AA46ADN1_9BACL</name>
<evidence type="ECO:0000313" key="8">
    <source>
        <dbReference type="EMBL" id="SMP07057.1"/>
    </source>
</evidence>
<comment type="catalytic activity">
    <reaction evidence="6">
        <text>precorrin-2 + NAD(+) = sirohydrochlorin + NADH + 2 H(+)</text>
        <dbReference type="Rhea" id="RHEA:15613"/>
        <dbReference type="ChEBI" id="CHEBI:15378"/>
        <dbReference type="ChEBI" id="CHEBI:57540"/>
        <dbReference type="ChEBI" id="CHEBI:57945"/>
        <dbReference type="ChEBI" id="CHEBI:58351"/>
        <dbReference type="ChEBI" id="CHEBI:58827"/>
        <dbReference type="EC" id="1.3.1.76"/>
    </reaction>
</comment>
<dbReference type="Proteomes" id="UP001157946">
    <property type="component" value="Unassembled WGS sequence"/>
</dbReference>
<keyword evidence="5" id="KW-0627">Porphyrin biosynthesis</keyword>
<protein>
    <recommendedName>
        <fullName evidence="2">precorrin-2 dehydrogenase</fullName>
        <ecNumber evidence="2">1.3.1.76</ecNumber>
    </recommendedName>
</protein>
<keyword evidence="9" id="KW-1185">Reference proteome</keyword>
<dbReference type="InterPro" id="IPR028161">
    <property type="entry name" value="Met8-like"/>
</dbReference>
<dbReference type="PANTHER" id="PTHR35330">
    <property type="entry name" value="SIROHEME BIOSYNTHESIS PROTEIN MET8"/>
    <property type="match status" value="1"/>
</dbReference>
<dbReference type="InterPro" id="IPR028281">
    <property type="entry name" value="Sirohaem_synthase_central"/>
</dbReference>
<accession>A0AA46ADN1</accession>
<dbReference type="Gene3D" id="1.10.8.610">
    <property type="entry name" value="SirC, precorrin-2 dehydrogenase, C-terminal helical domain-like"/>
    <property type="match status" value="1"/>
</dbReference>
<comment type="caution">
    <text evidence="8">The sequence shown here is derived from an EMBL/GenBank/DDBJ whole genome shotgun (WGS) entry which is preliminary data.</text>
</comment>
<dbReference type="Gene3D" id="3.40.50.720">
    <property type="entry name" value="NAD(P)-binding Rossmann-like Domain"/>
    <property type="match status" value="1"/>
</dbReference>
<keyword evidence="4" id="KW-0520">NAD</keyword>
<dbReference type="RefSeq" id="WP_102992028.1">
    <property type="nucleotide sequence ID" value="NZ_FXTU01000001.1"/>
</dbReference>
<dbReference type="InterPro" id="IPR036291">
    <property type="entry name" value="NAD(P)-bd_dom_sf"/>
</dbReference>
<dbReference type="SUPFAM" id="SSF75615">
    <property type="entry name" value="Siroheme synthase middle domains-like"/>
    <property type="match status" value="1"/>
</dbReference>
<dbReference type="EC" id="1.3.1.76" evidence="2"/>
<comment type="pathway">
    <text evidence="1">Porphyrin-containing compound metabolism; siroheme biosynthesis; sirohydrochlorin from precorrin-2: step 1/1.</text>
</comment>
<dbReference type="PANTHER" id="PTHR35330:SF1">
    <property type="entry name" value="SIROHEME BIOSYNTHESIS PROTEIN MET8"/>
    <property type="match status" value="1"/>
</dbReference>
<reference evidence="8" key="1">
    <citation type="submission" date="2017-05" db="EMBL/GenBank/DDBJ databases">
        <authorList>
            <person name="Varghese N."/>
            <person name="Submissions S."/>
        </authorList>
    </citation>
    <scope>NUCLEOTIDE SEQUENCE</scope>
    <source>
        <strain evidence="8">DSM 45262</strain>
    </source>
</reference>
<dbReference type="EMBL" id="FXTU01000001">
    <property type="protein sequence ID" value="SMP07057.1"/>
    <property type="molecule type" value="Genomic_DNA"/>
</dbReference>
<feature type="domain" description="Siroheme synthase central" evidence="7">
    <location>
        <begin position="120"/>
        <end position="147"/>
    </location>
</feature>
<dbReference type="Pfam" id="PF13241">
    <property type="entry name" value="NAD_binding_7"/>
    <property type="match status" value="1"/>
</dbReference>
<dbReference type="GO" id="GO:0004325">
    <property type="term" value="F:ferrochelatase activity"/>
    <property type="evidence" value="ECO:0007669"/>
    <property type="project" value="InterPro"/>
</dbReference>
<evidence type="ECO:0000256" key="1">
    <source>
        <dbReference type="ARBA" id="ARBA00005010"/>
    </source>
</evidence>
<evidence type="ECO:0000259" key="7">
    <source>
        <dbReference type="Pfam" id="PF14824"/>
    </source>
</evidence>
<dbReference type="InterPro" id="IPR006367">
    <property type="entry name" value="Sirohaem_synthase_N"/>
</dbReference>
<sequence>MKKYYPMMVDINGLRCLVVGGGKVAERKTRGLLDAGALVTVVSPKLTPQLAQWADTGEIEWRHRLYRREDHEGCRLVIAATDQTEVNVQIRHEADARGQWVNVIDRPELCTFTVPATVTRGKLCIAVSTGGASPSLAQTIRDQLASMYGEEYELHLELLQEMRGIIQQRVPVPKERYQLVKELAGEEWLEECRANPEKVRSKMYQWLDHALSPQT</sequence>
<evidence type="ECO:0000256" key="3">
    <source>
        <dbReference type="ARBA" id="ARBA00023002"/>
    </source>
</evidence>
<keyword evidence="3" id="KW-0560">Oxidoreductase</keyword>
<evidence type="ECO:0000256" key="6">
    <source>
        <dbReference type="ARBA" id="ARBA00047561"/>
    </source>
</evidence>
<dbReference type="GO" id="GO:0019354">
    <property type="term" value="P:siroheme biosynthetic process"/>
    <property type="evidence" value="ECO:0007669"/>
    <property type="project" value="InterPro"/>
</dbReference>
<dbReference type="GO" id="GO:0043115">
    <property type="term" value="F:precorrin-2 dehydrogenase activity"/>
    <property type="evidence" value="ECO:0007669"/>
    <property type="project" value="UniProtKB-EC"/>
</dbReference>
<gene>
    <name evidence="8" type="ORF">SAMN06265361_101730</name>
</gene>
<organism evidence="8 9">
    <name type="scientific">Laceyella tengchongensis</name>
    <dbReference type="NCBI Taxonomy" id="574699"/>
    <lineage>
        <taxon>Bacteria</taxon>
        <taxon>Bacillati</taxon>
        <taxon>Bacillota</taxon>
        <taxon>Bacilli</taxon>
        <taxon>Bacillales</taxon>
        <taxon>Thermoactinomycetaceae</taxon>
        <taxon>Laceyella</taxon>
    </lineage>
</organism>
<dbReference type="InterPro" id="IPR042518">
    <property type="entry name" value="SirC_C"/>
</dbReference>
<dbReference type="SUPFAM" id="SSF51735">
    <property type="entry name" value="NAD(P)-binding Rossmann-fold domains"/>
    <property type="match status" value="1"/>
</dbReference>